<dbReference type="Proteomes" id="UP000530234">
    <property type="component" value="Unassembled WGS sequence"/>
</dbReference>
<comment type="caution">
    <text evidence="2">The sequence shown here is derived from an EMBL/GenBank/DDBJ whole genome shotgun (WGS) entry which is preliminary data.</text>
</comment>
<feature type="region of interest" description="Disordered" evidence="1">
    <location>
        <begin position="125"/>
        <end position="146"/>
    </location>
</feature>
<evidence type="ECO:0000256" key="1">
    <source>
        <dbReference type="SAM" id="MobiDB-lite"/>
    </source>
</evidence>
<accession>A0A7W3XZ72</accession>
<sequence length="146" mass="15861">MAQPTGPVRVRIVMAPGWERRVDLAADARAVGPLARDIAEDAGAAAPRKTGALADSYIIEKPRLLVRRIGSHLPYGAAVELGSRPYTIVPRTKRALWWPGADHPVRRVRHPGVKPRPHLRPALYTRRNAPRNTLGTTSTSMGGGAE</sequence>
<dbReference type="EMBL" id="VKHS01000998">
    <property type="protein sequence ID" value="MBB0232536.1"/>
    <property type="molecule type" value="Genomic_DNA"/>
</dbReference>
<keyword evidence="3" id="KW-1185">Reference proteome</keyword>
<dbReference type="RefSeq" id="WP_182667066.1">
    <property type="nucleotide sequence ID" value="NZ_VKHS01000998.1"/>
</dbReference>
<gene>
    <name evidence="2" type="ORF">FOE67_24395</name>
</gene>
<proteinExistence type="predicted"/>
<name>A0A7W3XZ72_9ACTN</name>
<dbReference type="AlphaFoldDB" id="A0A7W3XZ72"/>
<evidence type="ECO:0000313" key="2">
    <source>
        <dbReference type="EMBL" id="MBB0232536.1"/>
    </source>
</evidence>
<organism evidence="2 3">
    <name type="scientific">Streptomyces calidiresistens</name>
    <dbReference type="NCBI Taxonomy" id="1485586"/>
    <lineage>
        <taxon>Bacteria</taxon>
        <taxon>Bacillati</taxon>
        <taxon>Actinomycetota</taxon>
        <taxon>Actinomycetes</taxon>
        <taxon>Kitasatosporales</taxon>
        <taxon>Streptomycetaceae</taxon>
        <taxon>Streptomyces</taxon>
    </lineage>
</organism>
<evidence type="ECO:0000313" key="3">
    <source>
        <dbReference type="Proteomes" id="UP000530234"/>
    </source>
</evidence>
<protein>
    <submittedName>
        <fullName evidence="2">Uncharacterized protein</fullName>
    </submittedName>
</protein>
<reference evidence="3" key="1">
    <citation type="submission" date="2019-10" db="EMBL/GenBank/DDBJ databases">
        <title>Streptomyces sp. nov., a novel actinobacterium isolated from alkaline environment.</title>
        <authorList>
            <person name="Golinska P."/>
        </authorList>
    </citation>
    <scope>NUCLEOTIDE SEQUENCE [LARGE SCALE GENOMIC DNA]</scope>
    <source>
        <strain evidence="3">DSM 42108</strain>
    </source>
</reference>